<evidence type="ECO:0000256" key="4">
    <source>
        <dbReference type="ARBA" id="ARBA00022692"/>
    </source>
</evidence>
<feature type="transmembrane region" description="Helical" evidence="7">
    <location>
        <begin position="263"/>
        <end position="283"/>
    </location>
</feature>
<reference evidence="9" key="1">
    <citation type="submission" date="2020-03" db="EMBL/GenBank/DDBJ databases">
        <title>Spirochaetal bacteria isolated from arthropods constitute a novel genus Entomospira genus novum within the order Spirochaetales.</title>
        <authorList>
            <person name="Grana-Miraglia L."/>
            <person name="Sikutova S."/>
            <person name="Fingerle V."/>
            <person name="Sing A."/>
            <person name="Castillo-Ramirez S."/>
            <person name="Margos G."/>
            <person name="Rudolf I."/>
        </authorList>
    </citation>
    <scope>NUCLEOTIDE SEQUENCE</scope>
    <source>
        <strain evidence="9">BR208</strain>
    </source>
</reference>
<evidence type="ECO:0000259" key="8">
    <source>
        <dbReference type="Pfam" id="PF01757"/>
    </source>
</evidence>
<keyword evidence="9" id="KW-0808">Transferase</keyword>
<feature type="transmembrane region" description="Helical" evidence="7">
    <location>
        <begin position="342"/>
        <end position="363"/>
    </location>
</feature>
<dbReference type="GO" id="GO:0009246">
    <property type="term" value="P:enterobacterial common antigen biosynthetic process"/>
    <property type="evidence" value="ECO:0007669"/>
    <property type="project" value="TreeGrafter"/>
</dbReference>
<feature type="transmembrane region" description="Helical" evidence="7">
    <location>
        <begin position="231"/>
        <end position="251"/>
    </location>
</feature>
<evidence type="ECO:0000256" key="7">
    <source>
        <dbReference type="SAM" id="Phobius"/>
    </source>
</evidence>
<feature type="transmembrane region" description="Helical" evidence="7">
    <location>
        <begin position="311"/>
        <end position="330"/>
    </location>
</feature>
<keyword evidence="4 7" id="KW-0812">Transmembrane</keyword>
<evidence type="ECO:0000313" key="10">
    <source>
        <dbReference type="Proteomes" id="UP000752013"/>
    </source>
</evidence>
<keyword evidence="6 7" id="KW-0472">Membrane</keyword>
<keyword evidence="9" id="KW-0012">Acyltransferase</keyword>
<keyword evidence="3" id="KW-1003">Cell membrane</keyword>
<evidence type="ECO:0000256" key="1">
    <source>
        <dbReference type="ARBA" id="ARBA00004651"/>
    </source>
</evidence>
<feature type="transmembrane region" description="Helical" evidence="7">
    <location>
        <begin position="193"/>
        <end position="211"/>
    </location>
</feature>
<dbReference type="RefSeq" id="WP_167703723.1">
    <property type="nucleotide sequence ID" value="NZ_CP118168.1"/>
</dbReference>
<evidence type="ECO:0000256" key="5">
    <source>
        <dbReference type="ARBA" id="ARBA00022989"/>
    </source>
</evidence>
<protein>
    <submittedName>
        <fullName evidence="9">Acyltransferase family protein</fullName>
    </submittedName>
</protein>
<dbReference type="EMBL" id="JAATLK010000001">
    <property type="protein sequence ID" value="NIZ47314.1"/>
    <property type="molecule type" value="Genomic_DNA"/>
</dbReference>
<proteinExistence type="inferred from homology"/>
<accession>A0A968KUI6</accession>
<dbReference type="PANTHER" id="PTHR40074:SF2">
    <property type="entry name" value="O-ACETYLTRANSFERASE WECH"/>
    <property type="match status" value="1"/>
</dbReference>
<feature type="domain" description="Acyltransferase 3" evidence="8">
    <location>
        <begin position="11"/>
        <end position="364"/>
    </location>
</feature>
<evidence type="ECO:0000256" key="6">
    <source>
        <dbReference type="ARBA" id="ARBA00023136"/>
    </source>
</evidence>
<feature type="transmembrane region" description="Helical" evidence="7">
    <location>
        <begin position="132"/>
        <end position="152"/>
    </location>
</feature>
<organism evidence="9 10">
    <name type="scientific">Entomospira nematocerorum</name>
    <dbReference type="NCBI Taxonomy" id="2719987"/>
    <lineage>
        <taxon>Bacteria</taxon>
        <taxon>Pseudomonadati</taxon>
        <taxon>Spirochaetota</taxon>
        <taxon>Spirochaetia</taxon>
        <taxon>Spirochaetales</taxon>
        <taxon>Spirochaetaceae</taxon>
        <taxon>Entomospira</taxon>
    </lineage>
</organism>
<dbReference type="InterPro" id="IPR002656">
    <property type="entry name" value="Acyl_transf_3_dom"/>
</dbReference>
<keyword evidence="5 7" id="KW-1133">Transmembrane helix</keyword>
<feature type="transmembrane region" description="Helical" evidence="7">
    <location>
        <begin position="81"/>
        <end position="101"/>
    </location>
</feature>
<evidence type="ECO:0000256" key="3">
    <source>
        <dbReference type="ARBA" id="ARBA00022475"/>
    </source>
</evidence>
<feature type="transmembrane region" description="Helical" evidence="7">
    <location>
        <begin position="47"/>
        <end position="69"/>
    </location>
</feature>
<dbReference type="Pfam" id="PF01757">
    <property type="entry name" value="Acyl_transf_3"/>
    <property type="match status" value="1"/>
</dbReference>
<evidence type="ECO:0000313" key="9">
    <source>
        <dbReference type="EMBL" id="NIZ47314.1"/>
    </source>
</evidence>
<feature type="transmembrane region" description="Helical" evidence="7">
    <location>
        <begin position="164"/>
        <end position="181"/>
    </location>
</feature>
<comment type="caution">
    <text evidence="9">The sequence shown here is derived from an EMBL/GenBank/DDBJ whole genome shotgun (WGS) entry which is preliminary data.</text>
</comment>
<comment type="subcellular location">
    <subcellularLocation>
        <location evidence="1">Cell membrane</location>
        <topology evidence="1">Multi-pass membrane protein</topology>
    </subcellularLocation>
</comment>
<sequence length="378" mass="44179">MILVQKNTNTDYLNLMRVIASFLVILTHVAAGMVYSYKEDDFPAFLLLMNAFSRSGVPLFIMMTGVLFLGRDAFNVKKRTARIIATILGWTITYILLYKYIFIPLDLVSKWRIQPDIYKQLLFVLPFSRMQVVYHFWYLYTLIGIYLVMPFLQKIVRNSSLSELVYGLKLWFVFTILWDTLKSFSDLSTSLPKGLGIGIPIFSSLTGYLFLGYYLHKRYDNPAHNDARKSMVIWCILYIFSSFIMLGRIYIQPHLWNEAKTSIIIQSFSNLSIYVFLQAIALYNMVRHSYYGITFFQKDAVKNFVKKLSQLSLLAYIIHILVLEVIRYGLMQNFPPKGLQLHIHLLAEWMGTVIISFSLAYILTNIMEFMKKILFTRK</sequence>
<dbReference type="GO" id="GO:0016413">
    <property type="term" value="F:O-acetyltransferase activity"/>
    <property type="evidence" value="ECO:0007669"/>
    <property type="project" value="TreeGrafter"/>
</dbReference>
<dbReference type="PANTHER" id="PTHR40074">
    <property type="entry name" value="O-ACETYLTRANSFERASE WECH"/>
    <property type="match status" value="1"/>
</dbReference>
<dbReference type="GO" id="GO:0005886">
    <property type="term" value="C:plasma membrane"/>
    <property type="evidence" value="ECO:0007669"/>
    <property type="project" value="UniProtKB-SubCell"/>
</dbReference>
<keyword evidence="10" id="KW-1185">Reference proteome</keyword>
<dbReference type="AlphaFoldDB" id="A0A968KUI6"/>
<dbReference type="Proteomes" id="UP000752013">
    <property type="component" value="Unassembled WGS sequence"/>
</dbReference>
<gene>
    <name evidence="9" type="ORF">HCT46_05225</name>
</gene>
<feature type="transmembrane region" description="Helical" evidence="7">
    <location>
        <begin position="12"/>
        <end position="35"/>
    </location>
</feature>
<comment type="similarity">
    <text evidence="2">Belongs to the acyltransferase 3 family.</text>
</comment>
<name>A0A968KUI6_9SPIO</name>
<evidence type="ECO:0000256" key="2">
    <source>
        <dbReference type="ARBA" id="ARBA00007400"/>
    </source>
</evidence>